<evidence type="ECO:0000313" key="10">
    <source>
        <dbReference type="Proteomes" id="UP000029964"/>
    </source>
</evidence>
<evidence type="ECO:0000259" key="8">
    <source>
        <dbReference type="PROSITE" id="PS50250"/>
    </source>
</evidence>
<dbReference type="PROSITE" id="PS50250">
    <property type="entry name" value="PCI"/>
    <property type="match status" value="1"/>
</dbReference>
<proteinExistence type="inferred from homology"/>
<gene>
    <name evidence="9" type="ORF">ACRE_068190</name>
</gene>
<dbReference type="Pfam" id="PF01399">
    <property type="entry name" value="PCI"/>
    <property type="match status" value="1"/>
</dbReference>
<feature type="domain" description="PCI" evidence="8">
    <location>
        <begin position="225"/>
        <end position="396"/>
    </location>
</feature>
<accession>A0A086SZB9</accession>
<evidence type="ECO:0000256" key="1">
    <source>
        <dbReference type="ARBA" id="ARBA00004123"/>
    </source>
</evidence>
<evidence type="ECO:0000256" key="4">
    <source>
        <dbReference type="ARBA" id="ARBA00022490"/>
    </source>
</evidence>
<organism evidence="9 10">
    <name type="scientific">Hapsidospora chrysogenum (strain ATCC 11550 / CBS 779.69 / DSM 880 / IAM 14645 / JCM 23072 / IMI 49137)</name>
    <name type="common">Acremonium chrysogenum</name>
    <dbReference type="NCBI Taxonomy" id="857340"/>
    <lineage>
        <taxon>Eukaryota</taxon>
        <taxon>Fungi</taxon>
        <taxon>Dikarya</taxon>
        <taxon>Ascomycota</taxon>
        <taxon>Pezizomycotina</taxon>
        <taxon>Sordariomycetes</taxon>
        <taxon>Hypocreomycetidae</taxon>
        <taxon>Hypocreales</taxon>
        <taxon>Bionectriaceae</taxon>
        <taxon>Hapsidospora</taxon>
    </lineage>
</organism>
<evidence type="ECO:0000256" key="3">
    <source>
        <dbReference type="ARBA" id="ARBA00008793"/>
    </source>
</evidence>
<dbReference type="Pfam" id="PF10602">
    <property type="entry name" value="RPN7"/>
    <property type="match status" value="1"/>
</dbReference>
<dbReference type="STRING" id="857340.A0A086SZB9"/>
<dbReference type="PANTHER" id="PTHR14145:SF2">
    <property type="entry name" value="COP9 SIGNALOSOME COMPLEX SUBUNIT 1"/>
    <property type="match status" value="1"/>
</dbReference>
<name>A0A086SZB9_HAPC1</name>
<keyword evidence="10" id="KW-1185">Reference proteome</keyword>
<dbReference type="PANTHER" id="PTHR14145">
    <property type="entry name" value="26S PROTESOME SUBUNIT 6"/>
    <property type="match status" value="1"/>
</dbReference>
<comment type="similarity">
    <text evidence="3">Belongs to the CSN1 family.</text>
</comment>
<keyword evidence="6" id="KW-0539">Nucleus</keyword>
<evidence type="ECO:0000313" key="9">
    <source>
        <dbReference type="EMBL" id="KFH42451.1"/>
    </source>
</evidence>
<dbReference type="Proteomes" id="UP000029964">
    <property type="component" value="Unassembled WGS sequence"/>
</dbReference>
<dbReference type="HOGENOM" id="CLU_022348_1_1_1"/>
<keyword evidence="5" id="KW-0736">Signalosome</keyword>
<evidence type="ECO:0000256" key="7">
    <source>
        <dbReference type="SAM" id="MobiDB-lite"/>
    </source>
</evidence>
<dbReference type="InterPro" id="IPR045135">
    <property type="entry name" value="Rpn7_N"/>
</dbReference>
<dbReference type="SUPFAM" id="SSF46785">
    <property type="entry name" value="Winged helix' DNA-binding domain"/>
    <property type="match status" value="1"/>
</dbReference>
<sequence length="455" mass="51150">MAPPAPDLQAFFEQMKAEGGIIVEELPKLDLELYIQNYEGRTRFDRLITIGKCCVPLCVEALKAAVHEAKRGDDVSRYKEACYSLRLAAPSEEESKLDEEWIKNKEVSNKRETARLESELRRYKNNLIKESIRMGHEDLGHHLEETGHLKEAAEAYSRMRHDVGTTKHIMDCAQRLISVALQRRDWTSVLSNVGKIGGTQGADDVKVMQPYTKIVQGIGQMGLGKYKEAAQSFLQADSGTPANTFNDIATPNDVAVYGGLLALATMDREDLQNRVLENLAFRSFLEHEPHVRKAISHFINGRYTACLSLLRDHEADYLLDIYLQKHVRHLFSQIRRKCIVQYFVPFSCVTLESLEQAFATDGKPIEPELISMIRDGSLNARINSESKLLVAVISDARLEMQQNALEMANRYTEEAKERLRRVNLISAGLAVQAPKTGGPDEAWFDTEEGPSAGAT</sequence>
<dbReference type="OrthoDB" id="422427at2759"/>
<dbReference type="EMBL" id="JPKY01000094">
    <property type="protein sequence ID" value="KFH42451.1"/>
    <property type="molecule type" value="Genomic_DNA"/>
</dbReference>
<dbReference type="InterPro" id="IPR000717">
    <property type="entry name" value="PCI_dom"/>
</dbReference>
<feature type="region of interest" description="Disordered" evidence="7">
    <location>
        <begin position="433"/>
        <end position="455"/>
    </location>
</feature>
<comment type="subcellular location">
    <subcellularLocation>
        <location evidence="2">Cytoplasm</location>
    </subcellularLocation>
    <subcellularLocation>
        <location evidence="1">Nucleus</location>
    </subcellularLocation>
</comment>
<protein>
    <submittedName>
        <fullName evidence="9">COP9 signalosome complex subunit-like protein</fullName>
    </submittedName>
</protein>
<comment type="caution">
    <text evidence="9">The sequence shown here is derived from an EMBL/GenBank/DDBJ whole genome shotgun (WGS) entry which is preliminary data.</text>
</comment>
<evidence type="ECO:0000256" key="6">
    <source>
        <dbReference type="ARBA" id="ARBA00023242"/>
    </source>
</evidence>
<evidence type="ECO:0000256" key="2">
    <source>
        <dbReference type="ARBA" id="ARBA00004496"/>
    </source>
</evidence>
<keyword evidence="4" id="KW-0963">Cytoplasm</keyword>
<dbReference type="Gene3D" id="1.25.40.570">
    <property type="match status" value="1"/>
</dbReference>
<dbReference type="GO" id="GO:0005737">
    <property type="term" value="C:cytoplasm"/>
    <property type="evidence" value="ECO:0007669"/>
    <property type="project" value="UniProtKB-SubCell"/>
</dbReference>
<dbReference type="InterPro" id="IPR019585">
    <property type="entry name" value="Rpn7/CSN1"/>
</dbReference>
<dbReference type="GO" id="GO:0008180">
    <property type="term" value="C:COP9 signalosome"/>
    <property type="evidence" value="ECO:0007669"/>
    <property type="project" value="UniProtKB-KW"/>
</dbReference>
<dbReference type="SMART" id="SM00088">
    <property type="entry name" value="PINT"/>
    <property type="match status" value="1"/>
</dbReference>
<dbReference type="InterPro" id="IPR036390">
    <property type="entry name" value="WH_DNA-bd_sf"/>
</dbReference>
<reference evidence="10" key="1">
    <citation type="journal article" date="2014" name="Genome Announc.">
        <title>Genome sequence and annotation of Acremonium chrysogenum, producer of the beta-lactam antibiotic cephalosporin C.</title>
        <authorList>
            <person name="Terfehr D."/>
            <person name="Dahlmann T.A."/>
            <person name="Specht T."/>
            <person name="Zadra I."/>
            <person name="Kuernsteiner H."/>
            <person name="Kueck U."/>
        </authorList>
    </citation>
    <scope>NUCLEOTIDE SEQUENCE [LARGE SCALE GENOMIC DNA]</scope>
    <source>
        <strain evidence="10">ATCC 11550 / CBS 779.69 / DSM 880 / IAM 14645 / JCM 23072 / IMI 49137</strain>
    </source>
</reference>
<dbReference type="AlphaFoldDB" id="A0A086SZB9"/>
<evidence type="ECO:0000256" key="5">
    <source>
        <dbReference type="ARBA" id="ARBA00022790"/>
    </source>
</evidence>